<evidence type="ECO:0008006" key="4">
    <source>
        <dbReference type="Google" id="ProtNLM"/>
    </source>
</evidence>
<name>A0A0T5ZXJ2_UNCKA</name>
<feature type="transmembrane region" description="Helical" evidence="1">
    <location>
        <begin position="20"/>
        <end position="40"/>
    </location>
</feature>
<protein>
    <recommendedName>
        <fullName evidence="4">Prepilin-type N-terminal cleavage/methylation domain-containing protein</fullName>
    </recommendedName>
</protein>
<keyword evidence="1" id="KW-0812">Transmembrane</keyword>
<evidence type="ECO:0000313" key="2">
    <source>
        <dbReference type="EMBL" id="KRT67512.1"/>
    </source>
</evidence>
<reference evidence="2 3" key="1">
    <citation type="submission" date="2015-05" db="EMBL/GenBank/DDBJ databases">
        <title>Critical biogeochemical functions in the subsurface are associated with bacteria from new phyla and little studied lineages.</title>
        <authorList>
            <person name="Hug L.A."/>
            <person name="Thomas B.C."/>
            <person name="Sharon I."/>
            <person name="Brown C.T."/>
            <person name="Sharma R."/>
            <person name="Hettich R.L."/>
            <person name="Wilkins M.J."/>
            <person name="Williams K.H."/>
            <person name="Singh A."/>
            <person name="Banfield J.F."/>
        </authorList>
    </citation>
    <scope>NUCLEOTIDE SEQUENCE [LARGE SCALE GENOMIC DNA]</scope>
    <source>
        <strain evidence="2">CSP1-7</strain>
    </source>
</reference>
<accession>A0A0T5ZXJ2</accession>
<dbReference type="Proteomes" id="UP000051297">
    <property type="component" value="Unassembled WGS sequence"/>
</dbReference>
<dbReference type="STRING" id="1576480.XU08_C0002G0057"/>
<gene>
    <name evidence="2" type="ORF">XU08_C0002G0057</name>
</gene>
<dbReference type="EMBL" id="LDXK01000002">
    <property type="protein sequence ID" value="KRT67512.1"/>
    <property type="molecule type" value="Genomic_DNA"/>
</dbReference>
<evidence type="ECO:0000256" key="1">
    <source>
        <dbReference type="SAM" id="Phobius"/>
    </source>
</evidence>
<keyword evidence="1" id="KW-0472">Membrane</keyword>
<proteinExistence type="predicted"/>
<dbReference type="AlphaFoldDB" id="A0A0T5ZXJ2"/>
<organism evidence="2 3">
    <name type="scientific">candidate division WWE3 bacterium CSP1-7</name>
    <dbReference type="NCBI Taxonomy" id="1576480"/>
    <lineage>
        <taxon>Bacteria</taxon>
        <taxon>Katanobacteria</taxon>
    </lineage>
</organism>
<keyword evidence="1" id="KW-1133">Transmembrane helix</keyword>
<evidence type="ECO:0000313" key="3">
    <source>
        <dbReference type="Proteomes" id="UP000051297"/>
    </source>
</evidence>
<sequence length="146" mass="15542">MPTEWSSTKNSIVGFSLVEVLLAVGVMAFLVTALVGALIVGRESVATSGVQNRAIFLAEEGLEATRGVRKDAYANLIDGVHGLATTANKWVFSGTSDITGIFTRVITVSSAGTDRKQVVSTVTWQQTASRTGTVTLTTYLTNWLPF</sequence>
<comment type="caution">
    <text evidence="2">The sequence shown here is derived from an EMBL/GenBank/DDBJ whole genome shotgun (WGS) entry which is preliminary data.</text>
</comment>